<evidence type="ECO:0000256" key="1">
    <source>
        <dbReference type="SAM" id="MobiDB-lite"/>
    </source>
</evidence>
<keyword evidence="4" id="KW-1185">Reference proteome</keyword>
<evidence type="ECO:0000313" key="4">
    <source>
        <dbReference type="Proteomes" id="UP000287447"/>
    </source>
</evidence>
<protein>
    <submittedName>
        <fullName evidence="3">Uncharacterized protein</fullName>
    </submittedName>
</protein>
<organism evidence="3 4">
    <name type="scientific">Hwanghaeella grinnelliae</name>
    <dbReference type="NCBI Taxonomy" id="2500179"/>
    <lineage>
        <taxon>Bacteria</taxon>
        <taxon>Pseudomonadati</taxon>
        <taxon>Pseudomonadota</taxon>
        <taxon>Alphaproteobacteria</taxon>
        <taxon>Rhodospirillales</taxon>
        <taxon>Rhodospirillaceae</taxon>
        <taxon>Hwanghaeella</taxon>
    </lineage>
</organism>
<dbReference type="EMBL" id="SADE01000002">
    <property type="protein sequence ID" value="RVU36567.1"/>
    <property type="molecule type" value="Genomic_DNA"/>
</dbReference>
<proteinExistence type="predicted"/>
<dbReference type="AlphaFoldDB" id="A0A3S2VMQ5"/>
<accession>A0A3S2VMQ5</accession>
<name>A0A3S2VMQ5_9PROT</name>
<keyword evidence="2" id="KW-0812">Transmembrane</keyword>
<dbReference type="Proteomes" id="UP000287447">
    <property type="component" value="Unassembled WGS sequence"/>
</dbReference>
<keyword evidence="2" id="KW-0472">Membrane</keyword>
<feature type="transmembrane region" description="Helical" evidence="2">
    <location>
        <begin position="89"/>
        <end position="109"/>
    </location>
</feature>
<evidence type="ECO:0000256" key="2">
    <source>
        <dbReference type="SAM" id="Phobius"/>
    </source>
</evidence>
<gene>
    <name evidence="3" type="ORF">EOI86_15375</name>
</gene>
<feature type="transmembrane region" description="Helical" evidence="2">
    <location>
        <begin position="57"/>
        <end position="83"/>
    </location>
</feature>
<dbReference type="RefSeq" id="WP_127766043.1">
    <property type="nucleotide sequence ID" value="NZ_SADE01000002.1"/>
</dbReference>
<evidence type="ECO:0000313" key="3">
    <source>
        <dbReference type="EMBL" id="RVU36567.1"/>
    </source>
</evidence>
<keyword evidence="2" id="KW-1133">Transmembrane helix</keyword>
<sequence length="129" mass="13702">MTEHADPTQGDRMQDEPAQESDVVRTVQQTLTEAADAILDAVKSYALPHFARLERHILYRAAGFSLAVLAAVWGAIALTLAAAQILPLWASYLCVSAFLAVGAASAFIIPSLGNGKRISGRTTHLEGGK</sequence>
<reference evidence="4" key="1">
    <citation type="submission" date="2019-01" db="EMBL/GenBank/DDBJ databases">
        <title>Gri0909 isolated from a small marine red alga.</title>
        <authorList>
            <person name="Kim J."/>
            <person name="Jeong S.E."/>
            <person name="Jeon C.O."/>
        </authorList>
    </citation>
    <scope>NUCLEOTIDE SEQUENCE [LARGE SCALE GENOMIC DNA]</scope>
    <source>
        <strain evidence="4">Gri0909</strain>
    </source>
</reference>
<feature type="region of interest" description="Disordered" evidence="1">
    <location>
        <begin position="1"/>
        <end position="21"/>
    </location>
</feature>
<comment type="caution">
    <text evidence="3">The sequence shown here is derived from an EMBL/GenBank/DDBJ whole genome shotgun (WGS) entry which is preliminary data.</text>
</comment>